<protein>
    <submittedName>
        <fullName evidence="3">S-layer homology domain-containing protein</fullName>
    </submittedName>
</protein>
<evidence type="ECO:0000259" key="2">
    <source>
        <dbReference type="PROSITE" id="PS51272"/>
    </source>
</evidence>
<dbReference type="PANTHER" id="PTHR46066:SF2">
    <property type="entry name" value="CHITINASE DOMAIN-CONTAINING PROTEIN 1"/>
    <property type="match status" value="1"/>
</dbReference>
<evidence type="ECO:0000313" key="4">
    <source>
        <dbReference type="Proteomes" id="UP000749471"/>
    </source>
</evidence>
<keyword evidence="4" id="KW-1185">Reference proteome</keyword>
<dbReference type="InterPro" id="IPR001119">
    <property type="entry name" value="SLH_dom"/>
</dbReference>
<dbReference type="PROSITE" id="PS51272">
    <property type="entry name" value="SLH"/>
    <property type="match status" value="2"/>
</dbReference>
<dbReference type="Pfam" id="PF00704">
    <property type="entry name" value="Glyco_hydro_18"/>
    <property type="match status" value="1"/>
</dbReference>
<dbReference type="SMART" id="SM00636">
    <property type="entry name" value="Glyco_18"/>
    <property type="match status" value="1"/>
</dbReference>
<evidence type="ECO:0000256" key="1">
    <source>
        <dbReference type="SAM" id="SignalP"/>
    </source>
</evidence>
<gene>
    <name evidence="3" type="ORF">KQI42_07290</name>
</gene>
<dbReference type="InterPro" id="IPR001223">
    <property type="entry name" value="Glyco_hydro18_cat"/>
</dbReference>
<reference evidence="3 4" key="1">
    <citation type="submission" date="2021-06" db="EMBL/GenBank/DDBJ databases">
        <authorList>
            <person name="Sun Q."/>
            <person name="Li D."/>
        </authorList>
    </citation>
    <scope>NUCLEOTIDE SEQUENCE [LARGE SCALE GENOMIC DNA]</scope>
    <source>
        <strain evidence="3 4">MSJ-40</strain>
    </source>
</reference>
<dbReference type="Proteomes" id="UP000749471">
    <property type="component" value="Unassembled WGS sequence"/>
</dbReference>
<feature type="chain" id="PRO_5046583193" evidence="1">
    <location>
        <begin position="24"/>
        <end position="525"/>
    </location>
</feature>
<comment type="caution">
    <text evidence="3">The sequence shown here is derived from an EMBL/GenBank/DDBJ whole genome shotgun (WGS) entry which is preliminary data.</text>
</comment>
<accession>A0ABS6E4H5</accession>
<dbReference type="PANTHER" id="PTHR46066">
    <property type="entry name" value="CHITINASE DOMAIN-CONTAINING PROTEIN 1 FAMILY MEMBER"/>
    <property type="match status" value="1"/>
</dbReference>
<sequence>MKKTVFVSSIVASIIALGFPSFANESYNFVDLPKEHWATEAAYKLAELNVVKGIDENTFGLGQEINKGEFNNWINKVLYKDVEIKEVEDKTILTREEMAKIVIEKLGYSELANIIKDNTNIFNDVNENYQYIMMVNDMGIITGSNNKFNPKNPVTKEQAVVVLSRIYERINSSIKDLHGFYAIKSYEQKDMIKGFSSVGFGWSKLEQDKDGKIILNTSKANNNIFSIPEGYSEPLNIAVDNKINSQLMVFLDNNELEEKIFFDESIRKDVINRIVNSLNNDATMTFSGVIIDFEGMKGEKLREGFNLFLSQLKDELIKNEKSLVVAVHPRTKPGTSYYDGYDFKHIGDVADKIILMAHDYYPKKLTKEDQDRGYTITPLTPINDIYYALKYITDKNTGVKDLDKILLQISFDSVQWKLKDGKVLNDKPYSPAYDLIRKRLIEDSQVEKYYSYGNPYIKFKNLEDGTDNIVWYENERSIKEKINLSKIFGIKGVSLWRLGNIPDFQDPDIELNIWNELLNMKGEGK</sequence>
<name>A0ABS6E4H5_9FIRM</name>
<proteinExistence type="predicted"/>
<organism evidence="3 4">
    <name type="scientific">Tissierella simiarum</name>
    <dbReference type="NCBI Taxonomy" id="2841534"/>
    <lineage>
        <taxon>Bacteria</taxon>
        <taxon>Bacillati</taxon>
        <taxon>Bacillota</taxon>
        <taxon>Tissierellia</taxon>
        <taxon>Tissierellales</taxon>
        <taxon>Tissierellaceae</taxon>
        <taxon>Tissierella</taxon>
    </lineage>
</organism>
<keyword evidence="1" id="KW-0732">Signal</keyword>
<dbReference type="EMBL" id="JAHLPM010000005">
    <property type="protein sequence ID" value="MBU5437806.1"/>
    <property type="molecule type" value="Genomic_DNA"/>
</dbReference>
<feature type="signal peptide" evidence="1">
    <location>
        <begin position="1"/>
        <end position="23"/>
    </location>
</feature>
<dbReference type="InterPro" id="IPR011583">
    <property type="entry name" value="Chitinase_II/V-like_cat"/>
</dbReference>
<dbReference type="RefSeq" id="WP_216518309.1">
    <property type="nucleotide sequence ID" value="NZ_JAHLPM010000005.1"/>
</dbReference>
<dbReference type="Pfam" id="PF00395">
    <property type="entry name" value="SLH"/>
    <property type="match status" value="2"/>
</dbReference>
<feature type="domain" description="SLH" evidence="2">
    <location>
        <begin position="115"/>
        <end position="177"/>
    </location>
</feature>
<feature type="domain" description="SLH" evidence="2">
    <location>
        <begin position="25"/>
        <end position="88"/>
    </location>
</feature>
<evidence type="ECO:0000313" key="3">
    <source>
        <dbReference type="EMBL" id="MBU5437806.1"/>
    </source>
</evidence>